<evidence type="ECO:0000256" key="1">
    <source>
        <dbReference type="SAM" id="Coils"/>
    </source>
</evidence>
<dbReference type="Pfam" id="PF00169">
    <property type="entry name" value="PH"/>
    <property type="match status" value="5"/>
</dbReference>
<feature type="domain" description="PH" evidence="3">
    <location>
        <begin position="524"/>
        <end position="614"/>
    </location>
</feature>
<evidence type="ECO:0000313" key="4">
    <source>
        <dbReference type="EMBL" id="KAK1934235.1"/>
    </source>
</evidence>
<feature type="compositionally biased region" description="Low complexity" evidence="2">
    <location>
        <begin position="1606"/>
        <end position="1615"/>
    </location>
</feature>
<dbReference type="SMART" id="SM00233">
    <property type="entry name" value="PH"/>
    <property type="match status" value="11"/>
</dbReference>
<dbReference type="Proteomes" id="UP001259832">
    <property type="component" value="Unassembled WGS sequence"/>
</dbReference>
<dbReference type="PROSITE" id="PS50003">
    <property type="entry name" value="PH_DOMAIN"/>
    <property type="match status" value="9"/>
</dbReference>
<feature type="domain" description="PH" evidence="3">
    <location>
        <begin position="407"/>
        <end position="497"/>
    </location>
</feature>
<name>A0AAD9LF61_9STRA</name>
<accession>A0AAD9LF61</accession>
<dbReference type="Gene3D" id="2.30.29.30">
    <property type="entry name" value="Pleckstrin-homology domain (PH domain)/Phosphotyrosine-binding domain (PTB)"/>
    <property type="match status" value="11"/>
</dbReference>
<dbReference type="InterPro" id="IPR051707">
    <property type="entry name" value="PI-Interact_SigTrans_Reg"/>
</dbReference>
<evidence type="ECO:0000256" key="2">
    <source>
        <dbReference type="SAM" id="MobiDB-lite"/>
    </source>
</evidence>
<dbReference type="InterPro" id="IPR001849">
    <property type="entry name" value="PH_domain"/>
</dbReference>
<sequence>MLQDAIGMLSAPDYCGWGAKQGSKVRNWKNRYFVLRGRELTYYSKAKSDGSGEGLGEKGRLRVLNVDYSPDRKNGLFIHGEGKDLRMTTASAQESRVLFRKIKEAIGEQEKSFRMSPPQKQPKKPIIAKEGWLLKDDPGLQTWMRSYVTLSGRTIEFSLGQHAAPKDSQRLMKVEAVETSPLSLKLIARGGRATHVAAETREEIEDWDRVLAAAIGQPLALRQVKEMQKEVGNQVETVGDTELVAQKYSAACEGWLEKLGQRSKVWKKRYMSLSNGMLEYRKGPMEPLSAELFVADVRYSSEHPDALEIEFGSDKSFTDSDIICVRAKTIRDLDKWMVALCDALGKPRLQPIHAVSSPSNSESSEDRQSKPQLPPFPRNVSERSSNNVYPSPANVDHSSDNQVTITDRVKRGWLYKQDDGTSSWKLRYFALNGNILHHYKHVNGTAETLGSVTSVTRSHEPSGSLRVQFESGTKLNVYGETKDDTEAWYAALCSASWSSAENPVERESVSTGLSNQEDEEQHEENGFCGWLLKKGQNFKTWKRRYFVLESSRLAYSASTGSEVLGSGVVFEVEVGNLRPFCLNIRFQNGRLLHVVAPTEEAFSKWFEVLRKASNLAESFLSQSKGVIVFDEEFDNDAGENANDVDVDFTEEDLAEYEVTLRGGASLWIAAMQNKPEYDSLSSSTSETDEEVAEMERNSTGIIPSASEVSSSSLNESQGCVGWLKKEGGKVKSWKRRYFALYGSKLSYYKSEKGSLLRSVNVVDITAHPSISLGLTVSTVKGRKLIIQAESKPEYEKWLHAIRGAVSDENERKSTVVEAPTMNMVIETRSSEDLKASVSHSGWMEKEGQRFKTWKRRYFTLKNSALIYYSEIGGVARGHGIVKGAHPDESKPLTLVIEFRSGKTMRVTVGSEAEMDTWAQVLSRGRSSNSRTAGISDMIDDLVDSEEEEEDREHAARISRFNSNDYLNDPISNDTIMRLREEEGKGTMLESRNAHTSRSFKGELTFEEEEEEKEDMGISTTGADYYRQLLAEDERILQQRSEEKLGKGEPPITGCAPCCLVIYKARRTFLGGEFEVRLFEVDDAGVAAVAFQISQENGQPLKFWRVFSRTELDNAEIARTLEGHVMLVDSLELVEDAYFTGNDAVQAEQNVLTAYQLSSTLPGISFPPPIVSHQAALAYFARAPVGLSTWNSSRVPEENNLLVNLVVKGLTELCREKPPGLEAVKWLGKWFLDHNPAQPKVESSEELAFVAEEVDRIILTSIESCLKDEVYDELKVSQWIDYICESIMKGLSELRKPLKRTEQVYMPRFPAIGIPSPTASAHVVKWPGDKHKDHNRSMYCVITVSGLIKPDFPQNRHPLERLIAEVSNCLLRSRRMGRDDPVTYAGWVFKEGSLVRSWKKRFLVCKRAELAYYKNTDEENHAQLLGALTAAHIERLPDITNGLLIHGTEGRQLKIFTDTKQECDRCYEAILKYCRMQNPSDDSQQRVGWLEKEGQHFRTWKKRYFVLSGTQLTYSATMGAERLGGGRVIGARRDPTRPFTLAVTFEGGREMRVGGKSEVDIDDWHKALRRGLLYAQEQRKSQQGRPSVDDDPRNAREKEFAKRQANASAASATSTEVTDEEASSLFGSAPIDVDDAPPPYSSVSTQNEEKKTEGEKSEDGESKESNPPELYAASSFRRHIVVETMPDNTASFIEVAEERESEDNNEKPYSPTAPGITTIRRMRLAEKLLQEELEEERREAMMKENTVLMRPPSKSDAQDPKAACCCVVIQAAATHAILLPPLSEAIVTQEATATQFFTASIPSIETHTQTDNHGTQRHRRRGSLVKNWKKRFMILRGRQLTYYDTAKVNPTTKAKGSFQVITVELSTDIQNGLLVHGRGGRVLKLYTASAEATSAWYNMILDATTAAPQQFAAPPDRFSTLSAGTSKPLSVDLDDEMELLDRLESLPLSEDGTEQVTHSGWLKKEGARVKSWKRRYFVLRGNALSYFNSEDTGAAAKGYGHVRAVEVNGTVTNGLDIKFDNGRILRVSARNSGDMEIWLCKLSDAIEAANNEANNVRQSLAARSSFRASSLGGPSPTRMKQQQRIQQYNMRNTGIPSRHSLASVPSNPRGSVIETPEMPQRRTVYEKRSSSSFNESYSSSDLSSQFSSDSYNHSNSFPDASAPVARPTVHTNGTTNTQSSSGSTFFDSDDEFDSDDSEGDWI</sequence>
<dbReference type="PANTHER" id="PTHR14336:SF16">
    <property type="entry name" value="PH DOMAIN-CONTAINING PROTEIN"/>
    <property type="match status" value="1"/>
</dbReference>
<proteinExistence type="predicted"/>
<feature type="region of interest" description="Disordered" evidence="2">
    <location>
        <begin position="1574"/>
        <end position="1668"/>
    </location>
</feature>
<reference evidence="4" key="1">
    <citation type="submission" date="2023-08" db="EMBL/GenBank/DDBJ databases">
        <title>Reference Genome Resource for the Citrus Pathogen Phytophthora citrophthora.</title>
        <authorList>
            <person name="Moller H."/>
            <person name="Coetzee B."/>
            <person name="Rose L.J."/>
            <person name="Van Niekerk J.M."/>
        </authorList>
    </citation>
    <scope>NUCLEOTIDE SEQUENCE</scope>
    <source>
        <strain evidence="4">STE-U-9442</strain>
    </source>
</reference>
<feature type="domain" description="PH" evidence="3">
    <location>
        <begin position="1808"/>
        <end position="1904"/>
    </location>
</feature>
<evidence type="ECO:0000313" key="5">
    <source>
        <dbReference type="Proteomes" id="UP001259832"/>
    </source>
</evidence>
<dbReference type="PANTHER" id="PTHR14336">
    <property type="entry name" value="TANDEM PH DOMAIN CONTAINING PROTEIN"/>
    <property type="match status" value="1"/>
</dbReference>
<feature type="domain" description="PH" evidence="3">
    <location>
        <begin position="716"/>
        <end position="806"/>
    </location>
</feature>
<feature type="compositionally biased region" description="Low complexity" evidence="2">
    <location>
        <begin position="2170"/>
        <end position="2185"/>
    </location>
</feature>
<comment type="caution">
    <text evidence="4">The sequence shown here is derived from an EMBL/GenBank/DDBJ whole genome shotgun (WGS) entry which is preliminary data.</text>
</comment>
<feature type="domain" description="PH" evidence="3">
    <location>
        <begin position="1482"/>
        <end position="1572"/>
    </location>
</feature>
<dbReference type="SUPFAM" id="SSF50729">
    <property type="entry name" value="PH domain-like"/>
    <property type="match status" value="11"/>
</dbReference>
<feature type="region of interest" description="Disordered" evidence="2">
    <location>
        <begin position="352"/>
        <end position="402"/>
    </location>
</feature>
<feature type="coiled-coil region" evidence="1">
    <location>
        <begin position="1718"/>
        <end position="1745"/>
    </location>
</feature>
<dbReference type="CDD" id="cd00821">
    <property type="entry name" value="PH"/>
    <property type="match status" value="5"/>
</dbReference>
<feature type="domain" description="PH" evidence="3">
    <location>
        <begin position="1954"/>
        <end position="2046"/>
    </location>
</feature>
<feature type="compositionally biased region" description="Basic and acidic residues" evidence="2">
    <location>
        <begin position="1646"/>
        <end position="1665"/>
    </location>
</feature>
<evidence type="ECO:0000259" key="3">
    <source>
        <dbReference type="PROSITE" id="PS50003"/>
    </source>
</evidence>
<organism evidence="4 5">
    <name type="scientific">Phytophthora citrophthora</name>
    <dbReference type="NCBI Taxonomy" id="4793"/>
    <lineage>
        <taxon>Eukaryota</taxon>
        <taxon>Sar</taxon>
        <taxon>Stramenopiles</taxon>
        <taxon>Oomycota</taxon>
        <taxon>Peronosporomycetes</taxon>
        <taxon>Peronosporales</taxon>
        <taxon>Peronosporaceae</taxon>
        <taxon>Phytophthora</taxon>
    </lineage>
</organism>
<gene>
    <name evidence="4" type="ORF">P3T76_011438</name>
</gene>
<feature type="compositionally biased region" description="Basic and acidic residues" evidence="2">
    <location>
        <begin position="1586"/>
        <end position="1601"/>
    </location>
</feature>
<feature type="domain" description="PH" evidence="3">
    <location>
        <begin position="836"/>
        <end position="926"/>
    </location>
</feature>
<feature type="compositionally biased region" description="Acidic residues" evidence="2">
    <location>
        <begin position="2186"/>
        <end position="2201"/>
    </location>
</feature>
<feature type="region of interest" description="Disordered" evidence="2">
    <location>
        <begin position="2065"/>
        <end position="2084"/>
    </location>
</feature>
<feature type="compositionally biased region" description="Basic and acidic residues" evidence="2">
    <location>
        <begin position="2118"/>
        <end position="2128"/>
    </location>
</feature>
<protein>
    <submittedName>
        <fullName evidence="4">Dynein light chain Tctex-type 1</fullName>
    </submittedName>
</protein>
<dbReference type="InterPro" id="IPR011993">
    <property type="entry name" value="PH-like_dom_sf"/>
</dbReference>
<feature type="domain" description="PH" evidence="3">
    <location>
        <begin position="249"/>
        <end position="345"/>
    </location>
</feature>
<dbReference type="Gene3D" id="3.30.1140.40">
    <property type="entry name" value="Tctex-1"/>
    <property type="match status" value="1"/>
</dbReference>
<feature type="region of interest" description="Disordered" evidence="2">
    <location>
        <begin position="2092"/>
        <end position="2201"/>
    </location>
</feature>
<dbReference type="EMBL" id="JASMQC010000026">
    <property type="protein sequence ID" value="KAK1934235.1"/>
    <property type="molecule type" value="Genomic_DNA"/>
</dbReference>
<dbReference type="CDD" id="cd21455">
    <property type="entry name" value="DLC-like_DYNLT1_DYNLT3"/>
    <property type="match status" value="1"/>
</dbReference>
<keyword evidence="5" id="KW-1185">Reference proteome</keyword>
<feature type="compositionally biased region" description="Low complexity" evidence="2">
    <location>
        <begin position="2129"/>
        <end position="2151"/>
    </location>
</feature>
<feature type="domain" description="PH" evidence="3">
    <location>
        <begin position="11"/>
        <end position="216"/>
    </location>
</feature>
<dbReference type="InterPro" id="IPR038586">
    <property type="entry name" value="Tctex-1-like_sf"/>
</dbReference>
<keyword evidence="1" id="KW-0175">Coiled coil</keyword>